<dbReference type="Gene3D" id="2.40.160.70">
    <property type="entry name" value="outer membrane protein from Thermus thermophilus HB27"/>
    <property type="match status" value="1"/>
</dbReference>
<evidence type="ECO:0008006" key="2">
    <source>
        <dbReference type="Google" id="ProtNLM"/>
    </source>
</evidence>
<dbReference type="Proteomes" id="UP000885771">
    <property type="component" value="Unassembled WGS sequence"/>
</dbReference>
<name>A0A7V5VF46_CALAY</name>
<sequence>MRVITILIAFYIFPLFLQAGNFDFGADIAYRRGLSFQIDGTLSKISRALPFKLRIAAAYTSLDPGNPAAARRIFINNATNGTPEEEGWMWDVRFDVLYRVDWFSLKDAWLFAGPRYSWFTGRFDFVGGNEDFDIYCDQWGIGAGLQSNYPVSKKLNLVLSAGLDYYITDYLHGHDTTYHSNGEIYNGRENYNFKDADEAINQPTFVPKVAIGFSYLLY</sequence>
<reference evidence="1" key="1">
    <citation type="journal article" date="2020" name="mSystems">
        <title>Genome- and Community-Level Interaction Insights into Carbon Utilization and Element Cycling Functions of Hydrothermarchaeota in Hydrothermal Sediment.</title>
        <authorList>
            <person name="Zhou Z."/>
            <person name="Liu Y."/>
            <person name="Xu W."/>
            <person name="Pan J."/>
            <person name="Luo Z.H."/>
            <person name="Li M."/>
        </authorList>
    </citation>
    <scope>NUCLEOTIDE SEQUENCE [LARGE SCALE GENOMIC DNA]</scope>
    <source>
        <strain evidence="1">HyVt-460</strain>
    </source>
</reference>
<dbReference type="AlphaFoldDB" id="A0A7V5VF46"/>
<organism evidence="1">
    <name type="scientific">Caldithrix abyssi</name>
    <dbReference type="NCBI Taxonomy" id="187145"/>
    <lineage>
        <taxon>Bacteria</taxon>
        <taxon>Pseudomonadati</taxon>
        <taxon>Calditrichota</taxon>
        <taxon>Calditrichia</taxon>
        <taxon>Calditrichales</taxon>
        <taxon>Calditrichaceae</taxon>
        <taxon>Caldithrix</taxon>
    </lineage>
</organism>
<gene>
    <name evidence="1" type="ORF">ENJ15_04990</name>
</gene>
<proteinExistence type="predicted"/>
<accession>A0A7V5VF46</accession>
<dbReference type="EMBL" id="DRLI01000189">
    <property type="protein sequence ID" value="HHM02348.1"/>
    <property type="molecule type" value="Genomic_DNA"/>
</dbReference>
<protein>
    <recommendedName>
        <fullName evidence="2">DUF3575 domain-containing protein</fullName>
    </recommendedName>
</protein>
<evidence type="ECO:0000313" key="1">
    <source>
        <dbReference type="EMBL" id="HHM02348.1"/>
    </source>
</evidence>
<comment type="caution">
    <text evidence="1">The sequence shown here is derived from an EMBL/GenBank/DDBJ whole genome shotgun (WGS) entry which is preliminary data.</text>
</comment>